<dbReference type="Proteomes" id="UP000271162">
    <property type="component" value="Unassembled WGS sequence"/>
</dbReference>
<dbReference type="Gene3D" id="2.40.70.10">
    <property type="entry name" value="Acid Proteases"/>
    <property type="match status" value="1"/>
</dbReference>
<protein>
    <submittedName>
        <fullName evidence="3">Peptidase A2 domain-containing protein</fullName>
    </submittedName>
</protein>
<proteinExistence type="predicted"/>
<sequence>MLRKNVSVLMTVRMLRKKVSVLIDTGSMASIVSTGVLESAQSRGYDVDTLKVVDKSLLEPAFDASSNRMNFLEGVVIPVQVNGLEAEIAFYISKEKRLEVILGAKALKKFGVKVTWPRKLDRRKLDEPSGKVIVAKRTNVPSHSSALIQAHCDIESESAELVVWATSDAIALGVFKIENRPTTIPVMNGSDEPLVLKEGEQIGEWSTEKWRTRWDDAEPSMLDNMVH</sequence>
<dbReference type="WBParaSite" id="NBR_0000762601-mRNA-1">
    <property type="protein sequence ID" value="NBR_0000762601-mRNA-1"/>
    <property type="gene ID" value="NBR_0000762601"/>
</dbReference>
<evidence type="ECO:0000313" key="3">
    <source>
        <dbReference type="WBParaSite" id="NBR_0000762601-mRNA-1"/>
    </source>
</evidence>
<accession>A0A0N4XXC7</accession>
<evidence type="ECO:0000313" key="1">
    <source>
        <dbReference type="EMBL" id="VDL71216.1"/>
    </source>
</evidence>
<gene>
    <name evidence="1" type="ORF">NBR_LOCUS7627</name>
</gene>
<dbReference type="EMBL" id="UYSL01019908">
    <property type="protein sequence ID" value="VDL71216.1"/>
    <property type="molecule type" value="Genomic_DNA"/>
</dbReference>
<organism evidence="3">
    <name type="scientific">Nippostrongylus brasiliensis</name>
    <name type="common">Rat hookworm</name>
    <dbReference type="NCBI Taxonomy" id="27835"/>
    <lineage>
        <taxon>Eukaryota</taxon>
        <taxon>Metazoa</taxon>
        <taxon>Ecdysozoa</taxon>
        <taxon>Nematoda</taxon>
        <taxon>Chromadorea</taxon>
        <taxon>Rhabditida</taxon>
        <taxon>Rhabditina</taxon>
        <taxon>Rhabditomorpha</taxon>
        <taxon>Strongyloidea</taxon>
        <taxon>Heligmosomidae</taxon>
        <taxon>Nippostrongylus</taxon>
    </lineage>
</organism>
<evidence type="ECO:0000313" key="2">
    <source>
        <dbReference type="Proteomes" id="UP000271162"/>
    </source>
</evidence>
<reference evidence="1 2" key="2">
    <citation type="submission" date="2018-11" db="EMBL/GenBank/DDBJ databases">
        <authorList>
            <consortium name="Pathogen Informatics"/>
        </authorList>
    </citation>
    <scope>NUCLEOTIDE SEQUENCE [LARGE SCALE GENOMIC DNA]</scope>
</reference>
<keyword evidence="2" id="KW-1185">Reference proteome</keyword>
<dbReference type="AlphaFoldDB" id="A0A0N4XXC7"/>
<name>A0A0N4XXC7_NIPBR</name>
<dbReference type="OMA" id="CEINEGS"/>
<reference evidence="3" key="1">
    <citation type="submission" date="2017-02" db="UniProtKB">
        <authorList>
            <consortium name="WormBaseParasite"/>
        </authorList>
    </citation>
    <scope>IDENTIFICATION</scope>
</reference>
<dbReference type="InterPro" id="IPR021109">
    <property type="entry name" value="Peptidase_aspartic_dom_sf"/>
</dbReference>